<evidence type="ECO:0000313" key="3">
    <source>
        <dbReference type="EMBL" id="SPR00786.1"/>
    </source>
</evidence>
<protein>
    <submittedName>
        <fullName evidence="3">Uncharacterized protein</fullName>
    </submittedName>
</protein>
<sequence>MPREPEARGVLSPRAAHCPGKRDSRRGDSGDGVTTPQIPLNKLRFRSAMKVVLVVLFILAFVLVSVATSQSLITGSQLPEEASKLAGKKKEMKQKMSSAHSGFATVKSKVDKAFKSNAPPSTK</sequence>
<dbReference type="EMBL" id="OVEO01000015">
    <property type="protein sequence ID" value="SPR00786.1"/>
    <property type="molecule type" value="Genomic_DNA"/>
</dbReference>
<dbReference type="Proteomes" id="UP000290189">
    <property type="component" value="Unassembled WGS sequence"/>
</dbReference>
<evidence type="ECO:0000256" key="2">
    <source>
        <dbReference type="SAM" id="Phobius"/>
    </source>
</evidence>
<organism evidence="3 4">
    <name type="scientific">Plasmodiophora brassicae</name>
    <name type="common">Clubroot disease agent</name>
    <dbReference type="NCBI Taxonomy" id="37360"/>
    <lineage>
        <taxon>Eukaryota</taxon>
        <taxon>Sar</taxon>
        <taxon>Rhizaria</taxon>
        <taxon>Endomyxa</taxon>
        <taxon>Phytomyxea</taxon>
        <taxon>Plasmodiophorida</taxon>
        <taxon>Plasmodiophoridae</taxon>
        <taxon>Plasmodiophora</taxon>
    </lineage>
</organism>
<feature type="transmembrane region" description="Helical" evidence="2">
    <location>
        <begin position="51"/>
        <end position="73"/>
    </location>
</feature>
<evidence type="ECO:0000313" key="4">
    <source>
        <dbReference type="Proteomes" id="UP000290189"/>
    </source>
</evidence>
<feature type="compositionally biased region" description="Basic and acidic residues" evidence="1">
    <location>
        <begin position="20"/>
        <end position="29"/>
    </location>
</feature>
<gene>
    <name evidence="3" type="ORF">PLBR_LOCUS8001</name>
</gene>
<keyword evidence="2" id="KW-1133">Transmembrane helix</keyword>
<keyword evidence="3" id="KW-0496">Mitochondrion</keyword>
<keyword evidence="2" id="KW-0812">Transmembrane</keyword>
<feature type="region of interest" description="Disordered" evidence="1">
    <location>
        <begin position="1"/>
        <end position="37"/>
    </location>
</feature>
<name>A0A3P3YKS2_PLABS</name>
<evidence type="ECO:0000256" key="1">
    <source>
        <dbReference type="SAM" id="MobiDB-lite"/>
    </source>
</evidence>
<geneLocation type="mitochondrion" evidence="3"/>
<accession>A0A3P3YKS2</accession>
<reference evidence="3 4" key="1">
    <citation type="submission" date="2018-03" db="EMBL/GenBank/DDBJ databases">
        <authorList>
            <person name="Fogelqvist J."/>
        </authorList>
    </citation>
    <scope>NUCLEOTIDE SEQUENCE [LARGE SCALE GENOMIC DNA]</scope>
</reference>
<dbReference type="AlphaFoldDB" id="A0A3P3YKS2"/>
<proteinExistence type="predicted"/>
<keyword evidence="2" id="KW-0472">Membrane</keyword>